<accession>A0A9P0NZB4</accession>
<name>A0A9P0NZB4_ACAOB</name>
<comment type="caution">
    <text evidence="1">The sequence shown here is derived from an EMBL/GenBank/DDBJ whole genome shotgun (WGS) entry which is preliminary data.</text>
</comment>
<proteinExistence type="predicted"/>
<dbReference type="AlphaFoldDB" id="A0A9P0NZB4"/>
<gene>
    <name evidence="1" type="ORF">ACAOBT_LOCUS5043</name>
</gene>
<evidence type="ECO:0000313" key="1">
    <source>
        <dbReference type="EMBL" id="CAH1963174.1"/>
    </source>
</evidence>
<organism evidence="1 2">
    <name type="scientific">Acanthoscelides obtectus</name>
    <name type="common">Bean weevil</name>
    <name type="synonym">Bruchus obtectus</name>
    <dbReference type="NCBI Taxonomy" id="200917"/>
    <lineage>
        <taxon>Eukaryota</taxon>
        <taxon>Metazoa</taxon>
        <taxon>Ecdysozoa</taxon>
        <taxon>Arthropoda</taxon>
        <taxon>Hexapoda</taxon>
        <taxon>Insecta</taxon>
        <taxon>Pterygota</taxon>
        <taxon>Neoptera</taxon>
        <taxon>Endopterygota</taxon>
        <taxon>Coleoptera</taxon>
        <taxon>Polyphaga</taxon>
        <taxon>Cucujiformia</taxon>
        <taxon>Chrysomeloidea</taxon>
        <taxon>Chrysomelidae</taxon>
        <taxon>Bruchinae</taxon>
        <taxon>Bruchini</taxon>
        <taxon>Acanthoscelides</taxon>
    </lineage>
</organism>
<protein>
    <submittedName>
        <fullName evidence="1">Uncharacterized protein</fullName>
    </submittedName>
</protein>
<sequence>MGRRKCILCEVSSEKLRQPSTGFLVMRKNKKNGALSSILR</sequence>
<dbReference type="Proteomes" id="UP001152888">
    <property type="component" value="Unassembled WGS sequence"/>
</dbReference>
<dbReference type="EMBL" id="CAKOFQ010006706">
    <property type="protein sequence ID" value="CAH1963174.1"/>
    <property type="molecule type" value="Genomic_DNA"/>
</dbReference>
<evidence type="ECO:0000313" key="2">
    <source>
        <dbReference type="Proteomes" id="UP001152888"/>
    </source>
</evidence>
<reference evidence="1" key="1">
    <citation type="submission" date="2022-03" db="EMBL/GenBank/DDBJ databases">
        <authorList>
            <person name="Sayadi A."/>
        </authorList>
    </citation>
    <scope>NUCLEOTIDE SEQUENCE</scope>
</reference>
<keyword evidence="2" id="KW-1185">Reference proteome</keyword>